<keyword evidence="3" id="KW-0418">Kinase</keyword>
<feature type="region of interest" description="Disordered" evidence="1">
    <location>
        <begin position="302"/>
        <end position="322"/>
    </location>
</feature>
<dbReference type="PROSITE" id="PS50011">
    <property type="entry name" value="PROTEIN_KINASE_DOM"/>
    <property type="match status" value="1"/>
</dbReference>
<evidence type="ECO:0000313" key="3">
    <source>
        <dbReference type="EMBL" id="KAA8498045.1"/>
    </source>
</evidence>
<reference evidence="4" key="1">
    <citation type="journal article" date="2019" name="Nat. Commun.">
        <title>Expansion of phycobilisome linker gene families in mesophilic red algae.</title>
        <authorList>
            <person name="Lee J."/>
            <person name="Kim D."/>
            <person name="Bhattacharya D."/>
            <person name="Yoon H.S."/>
        </authorList>
    </citation>
    <scope>NUCLEOTIDE SEQUENCE [LARGE SCALE GENOMIC DNA]</scope>
    <source>
        <strain evidence="4">CCMP 1328</strain>
    </source>
</reference>
<dbReference type="InterPro" id="IPR008271">
    <property type="entry name" value="Ser/Thr_kinase_AS"/>
</dbReference>
<dbReference type="PANTHER" id="PTHR24347">
    <property type="entry name" value="SERINE/THREONINE-PROTEIN KINASE"/>
    <property type="match status" value="1"/>
</dbReference>
<evidence type="ECO:0000313" key="4">
    <source>
        <dbReference type="Proteomes" id="UP000324585"/>
    </source>
</evidence>
<evidence type="ECO:0000256" key="1">
    <source>
        <dbReference type="SAM" id="MobiDB-lite"/>
    </source>
</evidence>
<dbReference type="GO" id="GO:0004672">
    <property type="term" value="F:protein kinase activity"/>
    <property type="evidence" value="ECO:0007669"/>
    <property type="project" value="InterPro"/>
</dbReference>
<dbReference type="EMBL" id="VRMN01000001">
    <property type="protein sequence ID" value="KAA8498045.1"/>
    <property type="molecule type" value="Genomic_DNA"/>
</dbReference>
<accession>A0A5J4Z400</accession>
<dbReference type="OrthoDB" id="193931at2759"/>
<dbReference type="InterPro" id="IPR011009">
    <property type="entry name" value="Kinase-like_dom_sf"/>
</dbReference>
<dbReference type="SUPFAM" id="SSF56112">
    <property type="entry name" value="Protein kinase-like (PK-like)"/>
    <property type="match status" value="1"/>
</dbReference>
<sequence>MNAPGPKGANKGWKARARAAVTATEDMEMPEVVLVGIRVDEPREEFARVELRRALLHGYSASDLNAAVAWFEPESRRGQLIRGTSDAWHRLLALAGKQGGVVVTARLAAASIEAKNVPVAASFGPRGESTDVAQILKEAARLRGALEYERNACVQSRLCTCRVLLSREHSHRYASMAQALIHVTCVGGRATKPGVNCAGMTAERAGMGCVCSAFIPLEGRMYALGERIASRRNSQVWSCSSVCDGRRDFSALACKLVACREDQVMNLISEVRVHAQMRHPRVVTLLDAIPFSLHGSGRNRLPFLGEPEPRHQGPHTQHSPNESGFLGRDHVWCVALVMEKANGGDLWSVLEHRCAGPRAVPFRESDARKILRHCLEGLEYLHALGIVHCDVKPSNILCSAVEPSSHQFMCKLVDFGLSMSTPEMKVPLPTEHSASCAEPNISHFRGTPRYAAPEIIRDGGHPTGKVDIWSCGVVLFLLLRGTFPFHGSNRAEIFHDILHHVPERLDTPDASHKTFSPEAGALLARLLLKSAEYRLSATQALRHTWFSVDEAILSENILEFDWKSARRSRA</sequence>
<dbReference type="Proteomes" id="UP000324585">
    <property type="component" value="Unassembled WGS sequence"/>
</dbReference>
<dbReference type="AlphaFoldDB" id="A0A5J4Z400"/>
<organism evidence="3 4">
    <name type="scientific">Porphyridium purpureum</name>
    <name type="common">Red alga</name>
    <name type="synonym">Porphyridium cruentum</name>
    <dbReference type="NCBI Taxonomy" id="35688"/>
    <lineage>
        <taxon>Eukaryota</taxon>
        <taxon>Rhodophyta</taxon>
        <taxon>Bangiophyceae</taxon>
        <taxon>Porphyridiales</taxon>
        <taxon>Porphyridiaceae</taxon>
        <taxon>Porphyridium</taxon>
    </lineage>
</organism>
<name>A0A5J4Z400_PORPP</name>
<proteinExistence type="predicted"/>
<dbReference type="SMART" id="SM00220">
    <property type="entry name" value="S_TKc"/>
    <property type="match status" value="1"/>
</dbReference>
<dbReference type="InterPro" id="IPR000719">
    <property type="entry name" value="Prot_kinase_dom"/>
</dbReference>
<feature type="domain" description="Protein kinase" evidence="2">
    <location>
        <begin position="222"/>
        <end position="546"/>
    </location>
</feature>
<dbReference type="Pfam" id="PF00069">
    <property type="entry name" value="Pkinase"/>
    <property type="match status" value="1"/>
</dbReference>
<keyword evidence="4" id="KW-1185">Reference proteome</keyword>
<protein>
    <submittedName>
        <fullName evidence="3">Serine/threonine-protein kinase 17A</fullName>
    </submittedName>
</protein>
<dbReference type="PROSITE" id="PS00108">
    <property type="entry name" value="PROTEIN_KINASE_ST"/>
    <property type="match status" value="1"/>
</dbReference>
<comment type="caution">
    <text evidence="3">The sequence shown here is derived from an EMBL/GenBank/DDBJ whole genome shotgun (WGS) entry which is preliminary data.</text>
</comment>
<dbReference type="Gene3D" id="1.10.510.10">
    <property type="entry name" value="Transferase(Phosphotransferase) domain 1"/>
    <property type="match status" value="1"/>
</dbReference>
<dbReference type="GO" id="GO:0005524">
    <property type="term" value="F:ATP binding"/>
    <property type="evidence" value="ECO:0007669"/>
    <property type="project" value="InterPro"/>
</dbReference>
<gene>
    <name evidence="3" type="ORF">FVE85_5630</name>
</gene>
<evidence type="ECO:0000259" key="2">
    <source>
        <dbReference type="PROSITE" id="PS50011"/>
    </source>
</evidence>
<keyword evidence="3" id="KW-0808">Transferase</keyword>